<sequence>MEPSEAQYLIINALTTLDLLGNTFYDEDSGNWYINTPSPVLPIAMIL</sequence>
<accession>A0ABR8HEP2</accession>
<organism evidence="1 2">
    <name type="scientific">Nostoc punctiforme FACHB-252</name>
    <dbReference type="NCBI Taxonomy" id="1357509"/>
    <lineage>
        <taxon>Bacteria</taxon>
        <taxon>Bacillati</taxon>
        <taxon>Cyanobacteriota</taxon>
        <taxon>Cyanophyceae</taxon>
        <taxon>Nostocales</taxon>
        <taxon>Nostocaceae</taxon>
        <taxon>Nostoc</taxon>
    </lineage>
</organism>
<dbReference type="RefSeq" id="WP_185565222.1">
    <property type="nucleotide sequence ID" value="NZ_JACJTC010000017.1"/>
</dbReference>
<name>A0ABR8HEP2_NOSPU</name>
<protein>
    <submittedName>
        <fullName evidence="1">Uncharacterized protein</fullName>
    </submittedName>
</protein>
<proteinExistence type="predicted"/>
<gene>
    <name evidence="1" type="ORF">H6G94_23490</name>
</gene>
<evidence type="ECO:0000313" key="1">
    <source>
        <dbReference type="EMBL" id="MBD2614201.1"/>
    </source>
</evidence>
<reference evidence="1 2" key="1">
    <citation type="journal article" date="2020" name="ISME J.">
        <title>Comparative genomics reveals insights into cyanobacterial evolution and habitat adaptation.</title>
        <authorList>
            <person name="Chen M.Y."/>
            <person name="Teng W.K."/>
            <person name="Zhao L."/>
            <person name="Hu C.X."/>
            <person name="Zhou Y.K."/>
            <person name="Han B.P."/>
            <person name="Song L.R."/>
            <person name="Shu W.S."/>
        </authorList>
    </citation>
    <scope>NUCLEOTIDE SEQUENCE [LARGE SCALE GENOMIC DNA]</scope>
    <source>
        <strain evidence="1 2">FACHB-252</strain>
    </source>
</reference>
<keyword evidence="2" id="KW-1185">Reference proteome</keyword>
<dbReference type="Proteomes" id="UP000606396">
    <property type="component" value="Unassembled WGS sequence"/>
</dbReference>
<evidence type="ECO:0000313" key="2">
    <source>
        <dbReference type="Proteomes" id="UP000606396"/>
    </source>
</evidence>
<comment type="caution">
    <text evidence="1">The sequence shown here is derived from an EMBL/GenBank/DDBJ whole genome shotgun (WGS) entry which is preliminary data.</text>
</comment>
<dbReference type="EMBL" id="JACJTC010000017">
    <property type="protein sequence ID" value="MBD2614201.1"/>
    <property type="molecule type" value="Genomic_DNA"/>
</dbReference>